<dbReference type="InterPro" id="IPR029052">
    <property type="entry name" value="Metallo-depent_PP-like"/>
</dbReference>
<dbReference type="Gene3D" id="3.60.21.10">
    <property type="match status" value="1"/>
</dbReference>
<evidence type="ECO:0000259" key="2">
    <source>
        <dbReference type="Pfam" id="PF00149"/>
    </source>
</evidence>
<organism evidence="4 5">
    <name type="scientific">Chondrus crispus</name>
    <name type="common">Carrageen Irish moss</name>
    <name type="synonym">Polymorpha crispa</name>
    <dbReference type="NCBI Taxonomy" id="2769"/>
    <lineage>
        <taxon>Eukaryota</taxon>
        <taxon>Rhodophyta</taxon>
        <taxon>Florideophyceae</taxon>
        <taxon>Rhodymeniophycidae</taxon>
        <taxon>Gigartinales</taxon>
        <taxon>Gigartinaceae</taxon>
        <taxon>Chondrus</taxon>
    </lineage>
</organism>
<feature type="region of interest" description="Disordered" evidence="1">
    <location>
        <begin position="327"/>
        <end position="349"/>
    </location>
</feature>
<proteinExistence type="predicted"/>
<evidence type="ECO:0000259" key="3">
    <source>
        <dbReference type="Pfam" id="PF13476"/>
    </source>
</evidence>
<dbReference type="GO" id="GO:0016887">
    <property type="term" value="F:ATP hydrolysis activity"/>
    <property type="evidence" value="ECO:0007669"/>
    <property type="project" value="InterPro"/>
</dbReference>
<sequence length="583" mass="64089">MYSFVRLYSPPRRGLLRRCHRRFVCAAQPLNHVTAPAALESKRMYVVLSDLHVKRETVFTCVQALKIAHAEALKRDAGIVFLGDFWHARGSLAVEPLNIILEELQHWSVPVVMIPGNHDLVSRNGNGVSLVPLATTLGAEACLLITKPTVCLDALFLPYMHETSRLKASLEQAKNSLEDISAVFCHVEVAGAKLADKIVSKPSSRSISPGDFPSKVPVYSGHLHRPHVVSGNVRYVGSPYEVSAAEEGQQKFLYVLDRKAGWAVTDSIPIRVGPRHITIRADEYSSLPTIEAGDRVTVETYSQSNDKMTRLVARLREKGTRVEIRLVPGGTSSGLPKGDGDANPLASTEPRISSDVLSNIDLFQEYAMIKNLDPTVTSSGKDILREVAGKTSTLTSSISGKDVFIEWDSVTLRGFGSFLKSTTYSLDRRGIVLITGRDCDNEGAVTGRTNGTGKTTLVMSALWAMTGRTDARPDGSVERGVSLEMIHDDTNECEVTVKLKIRGDRVMSEVLKMMSKEERQLSKLNVSDNGSIKESLNLQVTRTSSRPITSSKSRYVLIYSTKPVLMNKICLAFPVQCPRSMYV</sequence>
<evidence type="ECO:0000313" key="5">
    <source>
        <dbReference type="Proteomes" id="UP000012073"/>
    </source>
</evidence>
<dbReference type="CDD" id="cd00838">
    <property type="entry name" value="MPP_superfamily"/>
    <property type="match status" value="1"/>
</dbReference>
<dbReference type="PhylomeDB" id="R7QUQ5"/>
<evidence type="ECO:0000256" key="1">
    <source>
        <dbReference type="SAM" id="MobiDB-lite"/>
    </source>
</evidence>
<dbReference type="Proteomes" id="UP000012073">
    <property type="component" value="Unassembled WGS sequence"/>
</dbReference>
<dbReference type="Pfam" id="PF13476">
    <property type="entry name" value="AAA_23"/>
    <property type="match status" value="1"/>
</dbReference>
<dbReference type="KEGG" id="ccp:CHC_T00007987001"/>
<dbReference type="OrthoDB" id="18797at2759"/>
<dbReference type="PANTHER" id="PTHR32114:SF2">
    <property type="entry name" value="ABC TRANSPORTER ABCH.3"/>
    <property type="match status" value="1"/>
</dbReference>
<dbReference type="AlphaFoldDB" id="R7QUQ5"/>
<dbReference type="Pfam" id="PF00149">
    <property type="entry name" value="Metallophos"/>
    <property type="match status" value="1"/>
</dbReference>
<accession>R7QUQ5</accession>
<reference evidence="5" key="1">
    <citation type="journal article" date="2013" name="Proc. Natl. Acad. Sci. U.S.A.">
        <title>Genome structure and metabolic features in the red seaweed Chondrus crispus shed light on evolution of the Archaeplastida.</title>
        <authorList>
            <person name="Collen J."/>
            <person name="Porcel B."/>
            <person name="Carre W."/>
            <person name="Ball S.G."/>
            <person name="Chaparro C."/>
            <person name="Tonon T."/>
            <person name="Barbeyron T."/>
            <person name="Michel G."/>
            <person name="Noel B."/>
            <person name="Valentin K."/>
            <person name="Elias M."/>
            <person name="Artiguenave F."/>
            <person name="Arun A."/>
            <person name="Aury J.M."/>
            <person name="Barbosa-Neto J.F."/>
            <person name="Bothwell J.H."/>
            <person name="Bouget F.Y."/>
            <person name="Brillet L."/>
            <person name="Cabello-Hurtado F."/>
            <person name="Capella-Gutierrez S."/>
            <person name="Charrier B."/>
            <person name="Cladiere L."/>
            <person name="Cock J.M."/>
            <person name="Coelho S.M."/>
            <person name="Colleoni C."/>
            <person name="Czjzek M."/>
            <person name="Da Silva C."/>
            <person name="Delage L."/>
            <person name="Denoeud F."/>
            <person name="Deschamps P."/>
            <person name="Dittami S.M."/>
            <person name="Gabaldon T."/>
            <person name="Gachon C.M."/>
            <person name="Groisillier A."/>
            <person name="Herve C."/>
            <person name="Jabbari K."/>
            <person name="Katinka M."/>
            <person name="Kloareg B."/>
            <person name="Kowalczyk N."/>
            <person name="Labadie K."/>
            <person name="Leblanc C."/>
            <person name="Lopez P.J."/>
            <person name="McLachlan D.H."/>
            <person name="Meslet-Cladiere L."/>
            <person name="Moustafa A."/>
            <person name="Nehr Z."/>
            <person name="Nyvall Collen P."/>
            <person name="Panaud O."/>
            <person name="Partensky F."/>
            <person name="Poulain J."/>
            <person name="Rensing S.A."/>
            <person name="Rousvoal S."/>
            <person name="Samson G."/>
            <person name="Symeonidi A."/>
            <person name="Weissenbach J."/>
            <person name="Zambounis A."/>
            <person name="Wincker P."/>
            <person name="Boyen C."/>
        </authorList>
    </citation>
    <scope>NUCLEOTIDE SEQUENCE [LARGE SCALE GENOMIC DNA]</scope>
    <source>
        <strain evidence="5">cv. Stackhouse</strain>
    </source>
</reference>
<gene>
    <name evidence="4" type="ORF">CHC_T00007987001</name>
</gene>
<name>R7QUQ5_CHOCR</name>
<keyword evidence="5" id="KW-1185">Reference proteome</keyword>
<dbReference type="GeneID" id="17319404"/>
<protein>
    <recommendedName>
        <fullName evidence="6">Calcineurin-like phosphoesterase domain-containing protein</fullName>
    </recommendedName>
</protein>
<dbReference type="PANTHER" id="PTHR32114">
    <property type="entry name" value="ABC TRANSPORTER ABCH.3"/>
    <property type="match status" value="1"/>
</dbReference>
<dbReference type="EMBL" id="HG002370">
    <property type="protein sequence ID" value="CDF41398.1"/>
    <property type="molecule type" value="Genomic_DNA"/>
</dbReference>
<dbReference type="Gene3D" id="3.40.50.300">
    <property type="entry name" value="P-loop containing nucleotide triphosphate hydrolases"/>
    <property type="match status" value="1"/>
</dbReference>
<dbReference type="Gramene" id="CDF41398">
    <property type="protein sequence ID" value="CDF41398"/>
    <property type="gene ID" value="CHC_T00007987001"/>
</dbReference>
<feature type="domain" description="Rad50/SbcC-type AAA" evidence="3">
    <location>
        <begin position="409"/>
        <end position="527"/>
    </location>
</feature>
<evidence type="ECO:0000313" key="4">
    <source>
        <dbReference type="EMBL" id="CDF41398.1"/>
    </source>
</evidence>
<dbReference type="GO" id="GO:0006302">
    <property type="term" value="P:double-strand break repair"/>
    <property type="evidence" value="ECO:0007669"/>
    <property type="project" value="InterPro"/>
</dbReference>
<dbReference type="InterPro" id="IPR027417">
    <property type="entry name" value="P-loop_NTPase"/>
</dbReference>
<evidence type="ECO:0008006" key="6">
    <source>
        <dbReference type="Google" id="ProtNLM"/>
    </source>
</evidence>
<dbReference type="SUPFAM" id="SSF56300">
    <property type="entry name" value="Metallo-dependent phosphatases"/>
    <property type="match status" value="1"/>
</dbReference>
<dbReference type="RefSeq" id="XP_005711692.1">
    <property type="nucleotide sequence ID" value="XM_005711635.1"/>
</dbReference>
<dbReference type="InterPro" id="IPR004843">
    <property type="entry name" value="Calcineurin-like_PHP"/>
</dbReference>
<dbReference type="InterPro" id="IPR038729">
    <property type="entry name" value="Rad50/SbcC_AAA"/>
</dbReference>
<feature type="domain" description="Calcineurin-like phosphoesterase" evidence="2">
    <location>
        <begin position="46"/>
        <end position="123"/>
    </location>
</feature>
<dbReference type="STRING" id="2769.R7QUQ5"/>